<dbReference type="Gene3D" id="2.40.50.140">
    <property type="entry name" value="Nucleic acid-binding proteins"/>
    <property type="match status" value="2"/>
</dbReference>
<dbReference type="Proteomes" id="UP001497457">
    <property type="component" value="Chromosome 11b"/>
</dbReference>
<keyword evidence="1" id="KW-0238">DNA-binding</keyword>
<reference evidence="4 5" key="2">
    <citation type="submission" date="2024-10" db="EMBL/GenBank/DDBJ databases">
        <authorList>
            <person name="Ryan C."/>
        </authorList>
    </citation>
    <scope>NUCLEOTIDE SEQUENCE [LARGE SCALE GENOMIC DNA]</scope>
</reference>
<dbReference type="EMBL" id="OZ075121">
    <property type="protein sequence ID" value="CAL4900197.1"/>
    <property type="molecule type" value="Genomic_DNA"/>
</dbReference>
<name>A0ABC8VZR0_9POAL</name>
<dbReference type="CDD" id="cd04481">
    <property type="entry name" value="RPA1_DBD_B_like"/>
    <property type="match status" value="1"/>
</dbReference>
<evidence type="ECO:0000259" key="3">
    <source>
        <dbReference type="Pfam" id="PF16900"/>
    </source>
</evidence>
<dbReference type="PANTHER" id="PTHR47165:SF4">
    <property type="entry name" value="OS03G0429900 PROTEIN"/>
    <property type="match status" value="1"/>
</dbReference>
<dbReference type="GO" id="GO:0003677">
    <property type="term" value="F:DNA binding"/>
    <property type="evidence" value="ECO:0007669"/>
    <property type="project" value="UniProtKB-KW"/>
</dbReference>
<keyword evidence="5" id="KW-1185">Reference proteome</keyword>
<evidence type="ECO:0000256" key="1">
    <source>
        <dbReference type="ARBA" id="ARBA00023125"/>
    </source>
</evidence>
<sequence length="233" mass="26161">MAFAPLSDLSLGRAHCAICVRVVRIWDYCGNKEDQPPLHVDMVLVDEKGNRMYAEILGSESDKFKMLIKEGHVYVIRKFIVSAGKPAYKPFPGNQMIRFTPWTTVQESDDGDSKFPKYVYDLVDFEEFPSRTGQVECFVDIIGVIVGVSEIAHVHLPSSNGSTSKRVVSLKDLRDNKISLVLWGNCATRFDAETVHSIGQQSPVVAIFVGLLVKSYKSNDRQSLYPVLKFLEL</sequence>
<evidence type="ECO:0008006" key="6">
    <source>
        <dbReference type="Google" id="ProtNLM"/>
    </source>
</evidence>
<protein>
    <recommendedName>
        <fullName evidence="6">Replication protein A OB domain-containing protein</fullName>
    </recommendedName>
</protein>
<dbReference type="PANTHER" id="PTHR47165">
    <property type="entry name" value="OS03G0429900 PROTEIN"/>
    <property type="match status" value="1"/>
</dbReference>
<gene>
    <name evidence="4" type="ORF">URODEC1_LOCUS8557</name>
</gene>
<feature type="domain" description="Replication protein A OB" evidence="3">
    <location>
        <begin position="136"/>
        <end position="207"/>
    </location>
</feature>
<dbReference type="Pfam" id="PF16900">
    <property type="entry name" value="REPA_OB_2"/>
    <property type="match status" value="1"/>
</dbReference>
<dbReference type="InterPro" id="IPR003871">
    <property type="entry name" value="RFA1B/D_OB_1st"/>
</dbReference>
<reference evidence="5" key="1">
    <citation type="submission" date="2024-06" db="EMBL/GenBank/DDBJ databases">
        <authorList>
            <person name="Ryan C."/>
        </authorList>
    </citation>
    <scope>NUCLEOTIDE SEQUENCE [LARGE SCALE GENOMIC DNA]</scope>
</reference>
<feature type="domain" description="Replication protein A 70 kDa DNA-binding subunit B/D first OB fold" evidence="2">
    <location>
        <begin position="3"/>
        <end position="107"/>
    </location>
</feature>
<evidence type="ECO:0000259" key="2">
    <source>
        <dbReference type="Pfam" id="PF02721"/>
    </source>
</evidence>
<dbReference type="Pfam" id="PF02721">
    <property type="entry name" value="DUF223"/>
    <property type="match status" value="1"/>
</dbReference>
<dbReference type="SUPFAM" id="SSF50249">
    <property type="entry name" value="Nucleic acid-binding proteins"/>
    <property type="match status" value="2"/>
</dbReference>
<proteinExistence type="predicted"/>
<evidence type="ECO:0000313" key="5">
    <source>
        <dbReference type="Proteomes" id="UP001497457"/>
    </source>
</evidence>
<dbReference type="InterPro" id="IPR012340">
    <property type="entry name" value="NA-bd_OB-fold"/>
</dbReference>
<dbReference type="AlphaFoldDB" id="A0ABC8VZR0"/>
<organism evidence="4 5">
    <name type="scientific">Urochloa decumbens</name>
    <dbReference type="NCBI Taxonomy" id="240449"/>
    <lineage>
        <taxon>Eukaryota</taxon>
        <taxon>Viridiplantae</taxon>
        <taxon>Streptophyta</taxon>
        <taxon>Embryophyta</taxon>
        <taxon>Tracheophyta</taxon>
        <taxon>Spermatophyta</taxon>
        <taxon>Magnoliopsida</taxon>
        <taxon>Liliopsida</taxon>
        <taxon>Poales</taxon>
        <taxon>Poaceae</taxon>
        <taxon>PACMAD clade</taxon>
        <taxon>Panicoideae</taxon>
        <taxon>Panicodae</taxon>
        <taxon>Paniceae</taxon>
        <taxon>Melinidinae</taxon>
        <taxon>Urochloa</taxon>
    </lineage>
</organism>
<accession>A0ABC8VZR0</accession>
<evidence type="ECO:0000313" key="4">
    <source>
        <dbReference type="EMBL" id="CAL4900197.1"/>
    </source>
</evidence>
<dbReference type="InterPro" id="IPR031657">
    <property type="entry name" value="REPA_OB_2"/>
</dbReference>
<dbReference type="CDD" id="cd04480">
    <property type="entry name" value="RPA1_DBD_A_like"/>
    <property type="match status" value="1"/>
</dbReference>